<dbReference type="Proteomes" id="UP000091857">
    <property type="component" value="Chromosome 7"/>
</dbReference>
<accession>A0ACB7HEE9</accession>
<comment type="caution">
    <text evidence="1">The sequence shown here is derived from an EMBL/GenBank/DDBJ whole genome shotgun (WGS) entry which is preliminary data.</text>
</comment>
<dbReference type="EMBL" id="CM004393">
    <property type="protein sequence ID" value="KAG8650228.1"/>
    <property type="molecule type" value="Genomic_DNA"/>
</dbReference>
<evidence type="ECO:0000313" key="2">
    <source>
        <dbReference type="Proteomes" id="UP000091857"/>
    </source>
</evidence>
<reference evidence="2" key="1">
    <citation type="journal article" date="2016" name="Nat. Biotechnol.">
        <title>Sequencing wild and cultivated cassava and related species reveals extensive interspecific hybridization and genetic diversity.</title>
        <authorList>
            <person name="Bredeson J.V."/>
            <person name="Lyons J.B."/>
            <person name="Prochnik S.E."/>
            <person name="Wu G.A."/>
            <person name="Ha C.M."/>
            <person name="Edsinger-Gonzales E."/>
            <person name="Grimwood J."/>
            <person name="Schmutz J."/>
            <person name="Rabbi I.Y."/>
            <person name="Egesi C."/>
            <person name="Nauluvula P."/>
            <person name="Lebot V."/>
            <person name="Ndunguru J."/>
            <person name="Mkamilo G."/>
            <person name="Bart R.S."/>
            <person name="Setter T.L."/>
            <person name="Gleadow R.M."/>
            <person name="Kulakow P."/>
            <person name="Ferguson M.E."/>
            <person name="Rounsley S."/>
            <person name="Rokhsar D.S."/>
        </authorList>
    </citation>
    <scope>NUCLEOTIDE SEQUENCE [LARGE SCALE GENOMIC DNA]</scope>
    <source>
        <strain evidence="2">cv. AM560-2</strain>
    </source>
</reference>
<protein>
    <submittedName>
        <fullName evidence="1">Uncharacterized protein</fullName>
    </submittedName>
</protein>
<evidence type="ECO:0000313" key="1">
    <source>
        <dbReference type="EMBL" id="KAG8650228.1"/>
    </source>
</evidence>
<organism evidence="1 2">
    <name type="scientific">Manihot esculenta</name>
    <name type="common">Cassava</name>
    <name type="synonym">Jatropha manihot</name>
    <dbReference type="NCBI Taxonomy" id="3983"/>
    <lineage>
        <taxon>Eukaryota</taxon>
        <taxon>Viridiplantae</taxon>
        <taxon>Streptophyta</taxon>
        <taxon>Embryophyta</taxon>
        <taxon>Tracheophyta</taxon>
        <taxon>Spermatophyta</taxon>
        <taxon>Magnoliopsida</taxon>
        <taxon>eudicotyledons</taxon>
        <taxon>Gunneridae</taxon>
        <taxon>Pentapetalae</taxon>
        <taxon>rosids</taxon>
        <taxon>fabids</taxon>
        <taxon>Malpighiales</taxon>
        <taxon>Euphorbiaceae</taxon>
        <taxon>Crotonoideae</taxon>
        <taxon>Manihoteae</taxon>
        <taxon>Manihot</taxon>
    </lineage>
</organism>
<gene>
    <name evidence="1" type="ORF">MANES_07G015300v8</name>
</gene>
<name>A0ACB7HEE9_MANES</name>
<sequence length="710" mass="78039">MYDHVWDFTVRFPGCYNYLGSWGAKDLNFLLSLMNSTNLWIVEIDRNRFGGVLPESISNFSINLSKFSIDENGISGRIPSGIVNLVNLEKLSMTNNQLSGNIPNDIGKLQNLKVLILDGNRLSGIIPSSLGNLTLLFELRLYNNQLEGNLPQSLGGCQNLMLLDVAKNNLSGKIPAQVIGLSSLSIFADFSANYFTGVIPKEIGNLKDVGELGISDNMLSGRIPDSLGSCIKLEVLALQGNFFHGSIPSSLGSLRGLQELDLSRNNLSGKIPEFFQSFVLLQTLNLSDNNFEGAVPVEGIFRNASAILLKGNAKLCGGISEFRLPKCNIKNHKKRMSLLLKIVISAVCSLSGLASLFTCALLYWLKNKRKEPALDPYKNLLLNLSYQDLVKATDGFVAANLIGAGSFGRVYKGILAEIGPTVAIKVLNLVDSRASKSFIAECEALKNIRHRNLVKVLTACSGVDYQGNDFKALVYEYMVNGSLEEWLHPIPRTEEGDHGPPKRLNLLQRLNIAIDVASALDYLHHQCQISIIHCDLKPSNVLLDDDMNGHVSDFGLAKILSECTNNYSTSQSSSIGVRGTLGYAPPEYGVGSQVSIYGDVYSYGIMLLEMFTGRRPTDEMFKEDLTLHNFAKAASPDQAAEIVDSFLLEGTIDMDRRMYSTSQRFQDCLFSIIRVGVNCSAEIPQERMKINDVVAELHSIKNKLIGATIR</sequence>
<keyword evidence="2" id="KW-1185">Reference proteome</keyword>
<proteinExistence type="predicted"/>